<proteinExistence type="predicted"/>
<dbReference type="EMBL" id="QXFV01003240">
    <property type="protein sequence ID" value="KAE8978579.1"/>
    <property type="molecule type" value="Genomic_DNA"/>
</dbReference>
<gene>
    <name evidence="3" type="ORF">PR001_g24797</name>
    <name evidence="4" type="ORF">PR003_g26356</name>
</gene>
<feature type="domain" description="SET" evidence="2">
    <location>
        <begin position="336"/>
        <end position="454"/>
    </location>
</feature>
<feature type="region of interest" description="Disordered" evidence="1">
    <location>
        <begin position="225"/>
        <end position="247"/>
    </location>
</feature>
<dbReference type="InterPro" id="IPR046341">
    <property type="entry name" value="SET_dom_sf"/>
</dbReference>
<feature type="compositionally biased region" description="Low complexity" evidence="1">
    <location>
        <begin position="164"/>
        <end position="185"/>
    </location>
</feature>
<evidence type="ECO:0000256" key="1">
    <source>
        <dbReference type="SAM" id="MobiDB-lite"/>
    </source>
</evidence>
<sequence length="483" mass="51778">MPGSSTKRQRASPGASSCAELAIKRRRTASETPESSVYPQTLCDQDAVRDAVPDKVGGPRTRSSRAPVPPEVNEPVTIQVTPLAEFRLSPPSLASSPSRSCPSAASSQRTVTDPSPSASPEATTTTSTLRVSPSPPRSQPSTTAPCSPGSTYVAVRHDQEEGGASSVTSSPVSTVAASSQTSTVAPWSPQSPFNRRRRVRTVVVPLWFAEVFELDGYDSEALEIIGSPAPPRREPANPTPSSSPGFAVVGAPPPLDRMAGWRLEPWPSDVKQLVAIFNPRHWKFPGVSAGVRGGVGYGCERRCVASTCLNAESSRFCTEYNCTYGGECGNGLHEGGALTIARNLRSGMRGLVATAAIPAWEVIGEYFGHLQLFGPPCRNGPVNEGYRMHLRTRTTGNKYVGLDAHTAGGKLRFMNHACNPTTRFHEVQTGQRLTVVAVTVRDIYPGEEVTVSYGEKLWFLCRCGWAGCQHRDLQHLHASTQAA</sequence>
<dbReference type="SUPFAM" id="SSF82199">
    <property type="entry name" value="SET domain"/>
    <property type="match status" value="1"/>
</dbReference>
<dbReference type="AlphaFoldDB" id="A0A6A3I6I1"/>
<evidence type="ECO:0000313" key="4">
    <source>
        <dbReference type="EMBL" id="KAE9286300.1"/>
    </source>
</evidence>
<feature type="compositionally biased region" description="Low complexity" evidence="1">
    <location>
        <begin position="87"/>
        <end position="128"/>
    </location>
</feature>
<name>A0A6A3I6I1_9STRA</name>
<dbReference type="Gene3D" id="2.170.270.10">
    <property type="entry name" value="SET domain"/>
    <property type="match status" value="1"/>
</dbReference>
<dbReference type="Proteomes" id="UP000429607">
    <property type="component" value="Unassembled WGS sequence"/>
</dbReference>
<dbReference type="PROSITE" id="PS50280">
    <property type="entry name" value="SET"/>
    <property type="match status" value="1"/>
</dbReference>
<feature type="compositionally biased region" description="Polar residues" evidence="1">
    <location>
        <begin position="30"/>
        <end position="43"/>
    </location>
</feature>
<dbReference type="EMBL" id="QXFT01003390">
    <property type="protein sequence ID" value="KAE9286300.1"/>
    <property type="molecule type" value="Genomic_DNA"/>
</dbReference>
<evidence type="ECO:0000313" key="5">
    <source>
        <dbReference type="Proteomes" id="UP000429607"/>
    </source>
</evidence>
<protein>
    <recommendedName>
        <fullName evidence="2">SET domain-containing protein</fullName>
    </recommendedName>
</protein>
<dbReference type="Proteomes" id="UP000434957">
    <property type="component" value="Unassembled WGS sequence"/>
</dbReference>
<feature type="region of interest" description="Disordered" evidence="1">
    <location>
        <begin position="1"/>
        <end position="192"/>
    </location>
</feature>
<reference evidence="3 5" key="1">
    <citation type="submission" date="2018-09" db="EMBL/GenBank/DDBJ databases">
        <title>Genomic investigation of the strawberry pathogen Phytophthora fragariae indicates pathogenicity is determined by transcriptional variation in three key races.</title>
        <authorList>
            <person name="Adams T.M."/>
            <person name="Armitage A.D."/>
            <person name="Sobczyk M.K."/>
            <person name="Bates H.J."/>
            <person name="Dunwell J.M."/>
            <person name="Nellist C.F."/>
            <person name="Harrison R.J."/>
        </authorList>
    </citation>
    <scope>NUCLEOTIDE SEQUENCE [LARGE SCALE GENOMIC DNA]</scope>
    <source>
        <strain evidence="3 5">SCRP249</strain>
        <strain evidence="4 6">SCRP333</strain>
    </source>
</reference>
<keyword evidence="6" id="KW-1185">Reference proteome</keyword>
<accession>A0A6A3I6I1</accession>
<evidence type="ECO:0000313" key="3">
    <source>
        <dbReference type="EMBL" id="KAE8978579.1"/>
    </source>
</evidence>
<dbReference type="SMART" id="SM00317">
    <property type="entry name" value="SET"/>
    <property type="match status" value="1"/>
</dbReference>
<evidence type="ECO:0000313" key="6">
    <source>
        <dbReference type="Proteomes" id="UP000434957"/>
    </source>
</evidence>
<dbReference type="InterPro" id="IPR001214">
    <property type="entry name" value="SET_dom"/>
</dbReference>
<organism evidence="3 5">
    <name type="scientific">Phytophthora rubi</name>
    <dbReference type="NCBI Taxonomy" id="129364"/>
    <lineage>
        <taxon>Eukaryota</taxon>
        <taxon>Sar</taxon>
        <taxon>Stramenopiles</taxon>
        <taxon>Oomycota</taxon>
        <taxon>Peronosporomycetes</taxon>
        <taxon>Peronosporales</taxon>
        <taxon>Peronosporaceae</taxon>
        <taxon>Phytophthora</taxon>
    </lineage>
</organism>
<evidence type="ECO:0000259" key="2">
    <source>
        <dbReference type="PROSITE" id="PS50280"/>
    </source>
</evidence>
<comment type="caution">
    <text evidence="3">The sequence shown here is derived from an EMBL/GenBank/DDBJ whole genome shotgun (WGS) entry which is preliminary data.</text>
</comment>
<dbReference type="Pfam" id="PF00856">
    <property type="entry name" value="SET"/>
    <property type="match status" value="1"/>
</dbReference>